<reference evidence="2" key="1">
    <citation type="submission" date="2024-02" db="EMBL/GenBank/DDBJ databases">
        <authorList>
            <consortium name="ELIXIR-Norway"/>
            <consortium name="Elixir Norway"/>
        </authorList>
    </citation>
    <scope>NUCLEOTIDE SEQUENCE</scope>
</reference>
<organism evidence="2 3">
    <name type="scientific">Sphagnum jensenii</name>
    <dbReference type="NCBI Taxonomy" id="128206"/>
    <lineage>
        <taxon>Eukaryota</taxon>
        <taxon>Viridiplantae</taxon>
        <taxon>Streptophyta</taxon>
        <taxon>Embryophyta</taxon>
        <taxon>Bryophyta</taxon>
        <taxon>Sphagnophytina</taxon>
        <taxon>Sphagnopsida</taxon>
        <taxon>Sphagnales</taxon>
        <taxon>Sphagnaceae</taxon>
        <taxon>Sphagnum</taxon>
    </lineage>
</organism>
<evidence type="ECO:0000256" key="1">
    <source>
        <dbReference type="SAM" id="MobiDB-lite"/>
    </source>
</evidence>
<evidence type="ECO:0000313" key="2">
    <source>
        <dbReference type="EMBL" id="CAK9261999.1"/>
    </source>
</evidence>
<dbReference type="EMBL" id="OZ020109">
    <property type="protein sequence ID" value="CAK9261999.1"/>
    <property type="molecule type" value="Genomic_DNA"/>
</dbReference>
<protein>
    <submittedName>
        <fullName evidence="2">Uncharacterized protein</fullName>
    </submittedName>
</protein>
<keyword evidence="3" id="KW-1185">Reference proteome</keyword>
<feature type="region of interest" description="Disordered" evidence="1">
    <location>
        <begin position="1"/>
        <end position="27"/>
    </location>
</feature>
<dbReference type="Proteomes" id="UP001497444">
    <property type="component" value="Chromosome 14"/>
</dbReference>
<accession>A0ABP0W5D6</accession>
<sequence>MKVQSENSSSSSSVLDVQQLSSTPWKESSPLELEIIEFSSNSRDLDRLGFQQTRLLVWYDHRFWCFVVTPFAAAVEL</sequence>
<name>A0ABP0W5D6_9BRYO</name>
<feature type="compositionally biased region" description="Low complexity" evidence="1">
    <location>
        <begin position="1"/>
        <end position="22"/>
    </location>
</feature>
<evidence type="ECO:0000313" key="3">
    <source>
        <dbReference type="Proteomes" id="UP001497444"/>
    </source>
</evidence>
<proteinExistence type="predicted"/>
<gene>
    <name evidence="2" type="ORF">CSSPJE1EN1_LOCUS7477</name>
</gene>